<protein>
    <recommendedName>
        <fullName evidence="4">Late embryogenesis abundant protein LEA-2 subgroup domain-containing protein</fullName>
    </recommendedName>
</protein>
<evidence type="ECO:0000313" key="2">
    <source>
        <dbReference type="EMBL" id="KAK9936100.1"/>
    </source>
</evidence>
<evidence type="ECO:0008006" key="4">
    <source>
        <dbReference type="Google" id="ProtNLM"/>
    </source>
</evidence>
<name>A0AAW1XI78_RUBAR</name>
<gene>
    <name evidence="2" type="ORF">M0R45_012961</name>
</gene>
<accession>A0AAW1XI78</accession>
<reference evidence="2 3" key="1">
    <citation type="journal article" date="2023" name="G3 (Bethesda)">
        <title>A chromosome-length genome assembly and annotation of blackberry (Rubus argutus, cv. 'Hillquist').</title>
        <authorList>
            <person name="Bruna T."/>
            <person name="Aryal R."/>
            <person name="Dudchenko O."/>
            <person name="Sargent D.J."/>
            <person name="Mead D."/>
            <person name="Buti M."/>
            <person name="Cavallini A."/>
            <person name="Hytonen T."/>
            <person name="Andres J."/>
            <person name="Pham M."/>
            <person name="Weisz D."/>
            <person name="Mascagni F."/>
            <person name="Usai G."/>
            <person name="Natali L."/>
            <person name="Bassil N."/>
            <person name="Fernandez G.E."/>
            <person name="Lomsadze A."/>
            <person name="Armour M."/>
            <person name="Olukolu B."/>
            <person name="Poorten T."/>
            <person name="Britton C."/>
            <person name="Davik J."/>
            <person name="Ashrafi H."/>
            <person name="Aiden E.L."/>
            <person name="Borodovsky M."/>
            <person name="Worthington M."/>
        </authorList>
    </citation>
    <scope>NUCLEOTIDE SEQUENCE [LARGE SCALE GENOMIC DNA]</scope>
    <source>
        <strain evidence="2">PI 553951</strain>
    </source>
</reference>
<keyword evidence="3" id="KW-1185">Reference proteome</keyword>
<evidence type="ECO:0000256" key="1">
    <source>
        <dbReference type="SAM" id="Phobius"/>
    </source>
</evidence>
<dbReference type="Proteomes" id="UP001457282">
    <property type="component" value="Unassembled WGS sequence"/>
</dbReference>
<dbReference type="EMBL" id="JBEDUW010000003">
    <property type="protein sequence ID" value="KAK9936100.1"/>
    <property type="molecule type" value="Genomic_DNA"/>
</dbReference>
<keyword evidence="1" id="KW-0472">Membrane</keyword>
<sequence>MADSHKGWKICATVTGIIFITILVVLVVLFLTVLKLKQPEIVARPVNLEGFDVVVFPAIRVNVSVGVLITVKNRNYGSFKYDNSTAHISYRGNVIAEAAFEDGMIPARKKHNISASLDILADKLILDSHFRKDLVDVGVLNFTSHTIVHGKGSMLKIFKKKAVSYTDCNISIVVGSQSVDSTCHTRVKLK</sequence>
<dbReference type="InterPro" id="IPR055301">
    <property type="entry name" value="Lea14-like_2"/>
</dbReference>
<keyword evidence="1" id="KW-0812">Transmembrane</keyword>
<keyword evidence="1" id="KW-1133">Transmembrane helix</keyword>
<dbReference type="AlphaFoldDB" id="A0AAW1XI78"/>
<feature type="transmembrane region" description="Helical" evidence="1">
    <location>
        <begin position="12"/>
        <end position="34"/>
    </location>
</feature>
<comment type="caution">
    <text evidence="2">The sequence shown here is derived from an EMBL/GenBank/DDBJ whole genome shotgun (WGS) entry which is preliminary data.</text>
</comment>
<dbReference type="PANTHER" id="PTHR31852">
    <property type="entry name" value="LATE EMBRYOGENESIS ABUNDANT (LEA) HYDROXYPROLINE-RICH GLYCOPROTEIN FAMILY"/>
    <property type="match status" value="1"/>
</dbReference>
<evidence type="ECO:0000313" key="3">
    <source>
        <dbReference type="Proteomes" id="UP001457282"/>
    </source>
</evidence>
<organism evidence="2 3">
    <name type="scientific">Rubus argutus</name>
    <name type="common">Southern blackberry</name>
    <dbReference type="NCBI Taxonomy" id="59490"/>
    <lineage>
        <taxon>Eukaryota</taxon>
        <taxon>Viridiplantae</taxon>
        <taxon>Streptophyta</taxon>
        <taxon>Embryophyta</taxon>
        <taxon>Tracheophyta</taxon>
        <taxon>Spermatophyta</taxon>
        <taxon>Magnoliopsida</taxon>
        <taxon>eudicotyledons</taxon>
        <taxon>Gunneridae</taxon>
        <taxon>Pentapetalae</taxon>
        <taxon>rosids</taxon>
        <taxon>fabids</taxon>
        <taxon>Rosales</taxon>
        <taxon>Rosaceae</taxon>
        <taxon>Rosoideae</taxon>
        <taxon>Rosoideae incertae sedis</taxon>
        <taxon>Rubus</taxon>
    </lineage>
</organism>
<feature type="transmembrane region" description="Helical" evidence="1">
    <location>
        <begin position="54"/>
        <end position="71"/>
    </location>
</feature>
<proteinExistence type="predicted"/>